<dbReference type="Proteomes" id="UP000189703">
    <property type="component" value="Unplaced"/>
</dbReference>
<dbReference type="GeneID" id="104588896"/>
<dbReference type="PANTHER" id="PTHR31234">
    <property type="entry name" value="LATE EMBRYOGENESIS ABUNDANT (LEA) HYDROXYPROLINE-RICH GLYCOPROTEIN FAMILY"/>
    <property type="match status" value="1"/>
</dbReference>
<dbReference type="OrthoDB" id="778052at2759"/>
<dbReference type="KEGG" id="nnu:104588896"/>
<gene>
    <name evidence="4" type="primary">LOC104588896</name>
</gene>
<name>A0A1U8Q158_NELNU</name>
<dbReference type="eggNOG" id="ENOG502RX7K">
    <property type="taxonomic scope" value="Eukaryota"/>
</dbReference>
<evidence type="ECO:0000256" key="1">
    <source>
        <dbReference type="ARBA" id="ARBA00004370"/>
    </source>
</evidence>
<keyword evidence="2" id="KW-0472">Membrane</keyword>
<sequence length="220" mass="24858">MNNNTDTNSGQPQRPSKYVMLSENGGEATGIRPPPYRRNIPRYHKSSHKSGFIFYLYTFFQPKIPSYKFERIDVNNFDMQKDFSLYAEFVVTVKAENPNDKIGIVYDKDSIVLVDYDDSTLCSGKLPAFHQGYKNITVLNIVLKGKSEFGSGLQAALMDNRKTNRIPLFIRVKAPVNVVLGNVPLRQFDVFLNCSMVVDNLSPNKTVSILSTKYNVSVAL</sequence>
<proteinExistence type="predicted"/>
<evidence type="ECO:0000313" key="3">
    <source>
        <dbReference type="Proteomes" id="UP000189703"/>
    </source>
</evidence>
<evidence type="ECO:0000256" key="2">
    <source>
        <dbReference type="ARBA" id="ARBA00023136"/>
    </source>
</evidence>
<dbReference type="PANTHER" id="PTHR31234:SF72">
    <property type="entry name" value="NDR1_HIN1-LIKE PROTEIN 6"/>
    <property type="match status" value="1"/>
</dbReference>
<dbReference type="AlphaFoldDB" id="A0A1U8Q158"/>
<keyword evidence="3" id="KW-1185">Reference proteome</keyword>
<dbReference type="GO" id="GO:0016020">
    <property type="term" value="C:membrane"/>
    <property type="evidence" value="ECO:0007669"/>
    <property type="project" value="UniProtKB-SubCell"/>
</dbReference>
<dbReference type="InterPro" id="IPR044839">
    <property type="entry name" value="NDR1-like"/>
</dbReference>
<organism evidence="3 4">
    <name type="scientific">Nelumbo nucifera</name>
    <name type="common">Sacred lotus</name>
    <dbReference type="NCBI Taxonomy" id="4432"/>
    <lineage>
        <taxon>Eukaryota</taxon>
        <taxon>Viridiplantae</taxon>
        <taxon>Streptophyta</taxon>
        <taxon>Embryophyta</taxon>
        <taxon>Tracheophyta</taxon>
        <taxon>Spermatophyta</taxon>
        <taxon>Magnoliopsida</taxon>
        <taxon>Proteales</taxon>
        <taxon>Nelumbonaceae</taxon>
        <taxon>Nelumbo</taxon>
    </lineage>
</organism>
<protein>
    <submittedName>
        <fullName evidence="4">Protein YLS9-like</fullName>
    </submittedName>
</protein>
<comment type="subcellular location">
    <subcellularLocation>
        <location evidence="1">Membrane</location>
    </subcellularLocation>
</comment>
<dbReference type="OMA" id="KICHYKV"/>
<evidence type="ECO:0000313" key="4">
    <source>
        <dbReference type="RefSeq" id="XP_019051765.1"/>
    </source>
</evidence>
<accession>A0A1U8Q158</accession>
<dbReference type="GO" id="GO:0098542">
    <property type="term" value="P:defense response to other organism"/>
    <property type="evidence" value="ECO:0007669"/>
    <property type="project" value="InterPro"/>
</dbReference>
<dbReference type="RefSeq" id="XP_019051765.1">
    <property type="nucleotide sequence ID" value="XM_019196220.1"/>
</dbReference>
<reference evidence="4" key="1">
    <citation type="submission" date="2025-08" db="UniProtKB">
        <authorList>
            <consortium name="RefSeq"/>
        </authorList>
    </citation>
    <scope>IDENTIFICATION</scope>
</reference>